<evidence type="ECO:0000259" key="4">
    <source>
        <dbReference type="SMART" id="SM00738"/>
    </source>
</evidence>
<feature type="domain" description="NusG-like N-terminal" evidence="4">
    <location>
        <begin position="101"/>
        <end position="217"/>
    </location>
</feature>
<dbReference type="CDD" id="cd09890">
    <property type="entry name" value="NGN_plant"/>
    <property type="match status" value="1"/>
</dbReference>
<reference evidence="5 6" key="1">
    <citation type="submission" date="2020-06" db="EMBL/GenBank/DDBJ databases">
        <title>Transcriptomic and genomic resources for Thalictrum thalictroides and T. hernandezii: Facilitating candidate gene discovery in an emerging model plant lineage.</title>
        <authorList>
            <person name="Arias T."/>
            <person name="Riano-Pachon D.M."/>
            <person name="Di Stilio V.S."/>
        </authorList>
    </citation>
    <scope>NUCLEOTIDE SEQUENCE [LARGE SCALE GENOMIC DNA]</scope>
    <source>
        <strain evidence="6">cv. WT478/WT964</strain>
        <tissue evidence="5">Leaves</tissue>
    </source>
</reference>
<organism evidence="5 6">
    <name type="scientific">Thalictrum thalictroides</name>
    <name type="common">Rue-anemone</name>
    <name type="synonym">Anemone thalictroides</name>
    <dbReference type="NCBI Taxonomy" id="46969"/>
    <lineage>
        <taxon>Eukaryota</taxon>
        <taxon>Viridiplantae</taxon>
        <taxon>Streptophyta</taxon>
        <taxon>Embryophyta</taxon>
        <taxon>Tracheophyta</taxon>
        <taxon>Spermatophyta</taxon>
        <taxon>Magnoliopsida</taxon>
        <taxon>Ranunculales</taxon>
        <taxon>Ranunculaceae</taxon>
        <taxon>Thalictroideae</taxon>
        <taxon>Thalictrum</taxon>
    </lineage>
</organism>
<dbReference type="OrthoDB" id="8300383at2759"/>
<keyword evidence="2" id="KW-0805">Transcription regulation</keyword>
<dbReference type="GO" id="GO:0031564">
    <property type="term" value="P:transcription antitermination"/>
    <property type="evidence" value="ECO:0007669"/>
    <property type="project" value="UniProtKB-KW"/>
</dbReference>
<dbReference type="InterPro" id="IPR043425">
    <property type="entry name" value="NusG-like"/>
</dbReference>
<sequence>MSRGIINNPLTSSPFLSLPLFSSPSYLLVNKTHKVISATLESVNNSGQLTAKERRQLRNERREEKTTNWREEVEEKLLKKQKKRYANWKEELNLDNLALEGPQWWAVRVSRVNGHETAERLARYLARIFPDIEFKVYAPAVHVKRKLKNGTVSVKPKPLFPGCIFLRCVLNKELHDTIRECPGIGGFIGSKVGNTKRQINRPKSVSVVDIESMFRQAKEEQEKADQAFADDQKSEEILKNEDINLNLIKNVMDSVAGTKPKRRTRKASAPVTSSPSIVADDKLLTPGSSIRVVSGSFSDFKGNLKKLDAKSGMATVRFTLFGKESLVDLDINQIVADIDT</sequence>
<dbReference type="SUPFAM" id="SSF50104">
    <property type="entry name" value="Translation proteins SH3-like domain"/>
    <property type="match status" value="1"/>
</dbReference>
<dbReference type="InterPro" id="IPR036735">
    <property type="entry name" value="NGN_dom_sf"/>
</dbReference>
<evidence type="ECO:0000256" key="2">
    <source>
        <dbReference type="ARBA" id="ARBA00023015"/>
    </source>
</evidence>
<dbReference type="PANTHER" id="PTHR30265">
    <property type="entry name" value="RHO-INTERACTING TRANSCRIPTION TERMINATION FACTOR NUSG"/>
    <property type="match status" value="1"/>
</dbReference>
<dbReference type="AlphaFoldDB" id="A0A7J6V4D1"/>
<dbReference type="GO" id="GO:0006354">
    <property type="term" value="P:DNA-templated transcription elongation"/>
    <property type="evidence" value="ECO:0007669"/>
    <property type="project" value="InterPro"/>
</dbReference>
<evidence type="ECO:0000313" key="5">
    <source>
        <dbReference type="EMBL" id="KAF5179581.1"/>
    </source>
</evidence>
<keyword evidence="1" id="KW-0889">Transcription antitermination</keyword>
<dbReference type="EMBL" id="JABWDY010038608">
    <property type="protein sequence ID" value="KAF5179581.1"/>
    <property type="molecule type" value="Genomic_DNA"/>
</dbReference>
<keyword evidence="3" id="KW-0804">Transcription</keyword>
<gene>
    <name evidence="5" type="ORF">FRX31_030837</name>
</gene>
<dbReference type="InterPro" id="IPR008991">
    <property type="entry name" value="Translation_prot_SH3-like_sf"/>
</dbReference>
<dbReference type="Pfam" id="PF02357">
    <property type="entry name" value="NusG"/>
    <property type="match status" value="1"/>
</dbReference>
<dbReference type="Gene3D" id="3.30.70.940">
    <property type="entry name" value="NusG, N-terminal domain"/>
    <property type="match status" value="1"/>
</dbReference>
<evidence type="ECO:0000256" key="1">
    <source>
        <dbReference type="ARBA" id="ARBA00022814"/>
    </source>
</evidence>
<dbReference type="Gene3D" id="2.30.30.30">
    <property type="match status" value="1"/>
</dbReference>
<protein>
    <submittedName>
        <fullName evidence="5">Plastid transcriptionally active</fullName>
    </submittedName>
</protein>
<evidence type="ECO:0000256" key="3">
    <source>
        <dbReference type="ARBA" id="ARBA00023163"/>
    </source>
</evidence>
<dbReference type="InterPro" id="IPR006645">
    <property type="entry name" value="NGN-like_dom"/>
</dbReference>
<comment type="caution">
    <text evidence="5">The sequence shown here is derived from an EMBL/GenBank/DDBJ whole genome shotgun (WGS) entry which is preliminary data.</text>
</comment>
<dbReference type="Proteomes" id="UP000554482">
    <property type="component" value="Unassembled WGS sequence"/>
</dbReference>
<dbReference type="PANTHER" id="PTHR30265:SF4">
    <property type="entry name" value="KOW MOTIF FAMILY PROTEIN, EXPRESSED"/>
    <property type="match status" value="1"/>
</dbReference>
<dbReference type="CDD" id="cd06091">
    <property type="entry name" value="KOW_NusG"/>
    <property type="match status" value="1"/>
</dbReference>
<dbReference type="SMART" id="SM00738">
    <property type="entry name" value="NGN"/>
    <property type="match status" value="1"/>
</dbReference>
<dbReference type="SUPFAM" id="SSF82679">
    <property type="entry name" value="N-utilization substance G protein NusG, N-terminal domain"/>
    <property type="match status" value="1"/>
</dbReference>
<evidence type="ECO:0000313" key="6">
    <source>
        <dbReference type="Proteomes" id="UP000554482"/>
    </source>
</evidence>
<name>A0A7J6V4D1_THATH</name>
<keyword evidence="6" id="KW-1185">Reference proteome</keyword>
<accession>A0A7J6V4D1</accession>
<proteinExistence type="predicted"/>
<dbReference type="InterPro" id="IPR014722">
    <property type="entry name" value="Rib_uL2_dom2"/>
</dbReference>